<evidence type="ECO:0000256" key="1">
    <source>
        <dbReference type="ARBA" id="ARBA00000799"/>
    </source>
</evidence>
<evidence type="ECO:0000256" key="4">
    <source>
        <dbReference type="ARBA" id="ARBA00023235"/>
    </source>
</evidence>
<dbReference type="GO" id="GO:0008909">
    <property type="term" value="F:isochorismate synthase activity"/>
    <property type="evidence" value="ECO:0007669"/>
    <property type="project" value="UniProtKB-EC"/>
</dbReference>
<accession>A0AAU8JJ22</accession>
<evidence type="ECO:0000313" key="7">
    <source>
        <dbReference type="EMBL" id="XCM38430.1"/>
    </source>
</evidence>
<dbReference type="AlphaFoldDB" id="A0AAU8JJ22"/>
<evidence type="ECO:0000259" key="6">
    <source>
        <dbReference type="Pfam" id="PF00425"/>
    </source>
</evidence>
<sequence length="474" mass="52403">MPVVPFHANLLQGHRELCQFLVACQQVSREKGCGQIISISLEIPPVDPLAVFQVLSPESPLHFYLEKGGNGEAIAAFDAAVDFTANSGDRFTQTKDFIHSTLANTLSTGALNLPFAGPHFFCSFTFFPPDKSSDSPFPAATVFLPRWQVSRSNNHCLLVANCLIEPDHNIENLAESIWQKLQKINLIKSQGLNWAETNGQSLNKKRHITQTDNFKLAVNSALDSIANQRLSKVVLAHAIDVSSPKPFNLVKSLQNLRRFYADCYLFVTSNPQGQNFLGASPERLLSIQNHQLVTDALAGSAPRGKTPAEDAQLANQLISSDKERHEHRVVIDFIRDRLIHLGLNPRIYPEVRLLQLSNIQHLWTPIKATIPPDVHPLDILAELHPTPAVAGVPRDIACEEIRRYETFDRCLYAAPIGWVDAQGNGEFIVGIRSALITGNHARLYAGAGIVQGSNPDRELAEIDLKLQALLKTLV</sequence>
<comment type="catalytic activity">
    <reaction evidence="1">
        <text>chorismate = isochorismate</text>
        <dbReference type="Rhea" id="RHEA:18985"/>
        <dbReference type="ChEBI" id="CHEBI:29748"/>
        <dbReference type="ChEBI" id="CHEBI:29780"/>
        <dbReference type="EC" id="5.4.4.2"/>
    </reaction>
</comment>
<dbReference type="EMBL" id="CP159837">
    <property type="protein sequence ID" value="XCM38430.1"/>
    <property type="molecule type" value="Genomic_DNA"/>
</dbReference>
<dbReference type="PANTHER" id="PTHR42839:SF2">
    <property type="entry name" value="ISOCHORISMATE SYNTHASE ENTC"/>
    <property type="match status" value="1"/>
</dbReference>
<evidence type="ECO:0000256" key="2">
    <source>
        <dbReference type="ARBA" id="ARBA00005297"/>
    </source>
</evidence>
<comment type="similarity">
    <text evidence="2">Belongs to the isochorismate synthase family.</text>
</comment>
<keyword evidence="4 7" id="KW-0413">Isomerase</keyword>
<dbReference type="InterPro" id="IPR004561">
    <property type="entry name" value="IsoChor_synthase"/>
</dbReference>
<evidence type="ECO:0000256" key="5">
    <source>
        <dbReference type="ARBA" id="ARBA00041564"/>
    </source>
</evidence>
<protein>
    <recommendedName>
        <fullName evidence="3">isochorismate synthase</fullName>
        <ecNumber evidence="3">5.4.4.2</ecNumber>
    </recommendedName>
    <alternativeName>
        <fullName evidence="5">Isochorismate mutase</fullName>
    </alternativeName>
</protein>
<proteinExistence type="inferred from homology"/>
<dbReference type="InterPro" id="IPR005801">
    <property type="entry name" value="ADC_synthase"/>
</dbReference>
<organism evidence="7">
    <name type="scientific">Planktothricoides raciborskii GIHE-MW2</name>
    <dbReference type="NCBI Taxonomy" id="2792601"/>
    <lineage>
        <taxon>Bacteria</taxon>
        <taxon>Bacillati</taxon>
        <taxon>Cyanobacteriota</taxon>
        <taxon>Cyanophyceae</taxon>
        <taxon>Oscillatoriophycideae</taxon>
        <taxon>Oscillatoriales</taxon>
        <taxon>Oscillatoriaceae</taxon>
        <taxon>Planktothricoides</taxon>
    </lineage>
</organism>
<dbReference type="Gene3D" id="3.60.120.10">
    <property type="entry name" value="Anthranilate synthase"/>
    <property type="match status" value="1"/>
</dbReference>
<dbReference type="PANTHER" id="PTHR42839">
    <property type="entry name" value="ISOCHORISMATE SYNTHASE ENTC"/>
    <property type="match status" value="1"/>
</dbReference>
<dbReference type="EC" id="5.4.4.2" evidence="3"/>
<dbReference type="Pfam" id="PF00425">
    <property type="entry name" value="Chorismate_bind"/>
    <property type="match status" value="1"/>
</dbReference>
<name>A0AAU8JJ22_9CYAN</name>
<dbReference type="InterPro" id="IPR015890">
    <property type="entry name" value="Chorismate_C"/>
</dbReference>
<gene>
    <name evidence="7" type="ORF">ABWT76_001279</name>
</gene>
<dbReference type="SUPFAM" id="SSF56322">
    <property type="entry name" value="ADC synthase"/>
    <property type="match status" value="1"/>
</dbReference>
<dbReference type="RefSeq" id="WP_054468280.1">
    <property type="nucleotide sequence ID" value="NZ_CP159837.1"/>
</dbReference>
<reference evidence="7" key="1">
    <citation type="submission" date="2024-07" db="EMBL/GenBank/DDBJ databases">
        <authorList>
            <person name="Kim Y.J."/>
            <person name="Jeong J.Y."/>
        </authorList>
    </citation>
    <scope>NUCLEOTIDE SEQUENCE</scope>
    <source>
        <strain evidence="7">GIHE-MW2</strain>
    </source>
</reference>
<evidence type="ECO:0000256" key="3">
    <source>
        <dbReference type="ARBA" id="ARBA00012824"/>
    </source>
</evidence>
<feature type="domain" description="Chorismate-utilising enzyme C-terminal" evidence="6">
    <location>
        <begin position="212"/>
        <end position="465"/>
    </location>
</feature>
<dbReference type="NCBIfam" id="TIGR00543">
    <property type="entry name" value="isochor_syn"/>
    <property type="match status" value="1"/>
</dbReference>